<keyword evidence="5" id="KW-1185">Reference proteome</keyword>
<dbReference type="RefSeq" id="XP_014568088.1">
    <property type="nucleotide sequence ID" value="XM_014712602.1"/>
</dbReference>
<dbReference type="HOGENOM" id="CLU_027968_0_0_1"/>
<accession>G7E0W8</accession>
<dbReference type="InParanoid" id="G7E0W8"/>
<comment type="similarity">
    <text evidence="1">Belongs to the putative lipase ROG1 family.</text>
</comment>
<dbReference type="InterPro" id="IPR029058">
    <property type="entry name" value="AB_hydrolase_fold"/>
</dbReference>
<reference evidence="4 5" key="2">
    <citation type="journal article" date="2012" name="Open Biol.">
        <title>Characteristics of nucleosomes and linker DNA regions on the genome of the basidiomycete Mixia osmundae revealed by mono- and dinucleosome mapping.</title>
        <authorList>
            <person name="Nishida H."/>
            <person name="Kondo S."/>
            <person name="Matsumoto T."/>
            <person name="Suzuki Y."/>
            <person name="Yoshikawa H."/>
            <person name="Taylor T.D."/>
            <person name="Sugiyama J."/>
        </authorList>
    </citation>
    <scope>NUCLEOTIDE SEQUENCE [LARGE SCALE GENOMIC DNA]</scope>
    <source>
        <strain evidence="5">CBS 9802 / IAM 14324 / JCM 22182 / KY 12970</strain>
    </source>
</reference>
<evidence type="ECO:0000256" key="1">
    <source>
        <dbReference type="ARBA" id="ARBA00007920"/>
    </source>
</evidence>
<evidence type="ECO:0000256" key="2">
    <source>
        <dbReference type="SAM" id="Phobius"/>
    </source>
</evidence>
<keyword evidence="2" id="KW-0812">Transmembrane</keyword>
<evidence type="ECO:0000313" key="5">
    <source>
        <dbReference type="Proteomes" id="UP000009131"/>
    </source>
</evidence>
<dbReference type="InterPro" id="IPR044294">
    <property type="entry name" value="Lipase-like"/>
</dbReference>
<keyword evidence="2" id="KW-0472">Membrane</keyword>
<dbReference type="PANTHER" id="PTHR12482">
    <property type="entry name" value="LIPASE ROG1-RELATED-RELATED"/>
    <property type="match status" value="1"/>
</dbReference>
<protein>
    <recommendedName>
        <fullName evidence="3">DUF676 domain-containing protein</fullName>
    </recommendedName>
</protein>
<comment type="caution">
    <text evidence="4">The sequence shown here is derived from an EMBL/GenBank/DDBJ whole genome shotgun (WGS) entry which is preliminary data.</text>
</comment>
<dbReference type="OrthoDB" id="273452at2759"/>
<name>G7E0W8_MIXOS</name>
<feature type="domain" description="DUF676" evidence="3">
    <location>
        <begin position="3"/>
        <end position="203"/>
    </location>
</feature>
<dbReference type="Proteomes" id="UP000009131">
    <property type="component" value="Unassembled WGS sequence"/>
</dbReference>
<sequence>MDVHLVVLCHGLWGTPDNVIALEHAIIAKAEQTGARVVVSRPKGNESTLTYDGIDHCAERVCDVIDAEIADIESKGDHVARFSMAGYSLGGLVARFALGILHSRTPSFFSTIKPVNFALFASPSIGIPIYSGTVWPVISSFFGSRILSRSGAQLYGKDRFFQGRPLLDVLAQPGSSFYEALKSFERVEVYANGIHDRTVPFHTAAISEHDPFAAARMKAMRALKAHAVDLEQDEDPDLAYGGLRISIDQEYPPIIKSYEACEPKKLPQGDVQPAPSFARRLGRRLPKWPAILRPSRYPFRKPVNYIVVFCFPVFVTLAVTVFLTSSIIQTFRSRRRIQGLRKGELASREGRMRRVGLLEKAGDNIRTALSDIVENAGVRDSVGTNTPTKGETQTSGKYALLDAQAESADDLSVDNVDATIDPTFTDAQRRMIKHLNAIPQLKKHVCYFDMSYLTRPHSHGIIVARDGKLNAKGLLVVRHWAEHFVY</sequence>
<organism evidence="4 5">
    <name type="scientific">Mixia osmundae (strain CBS 9802 / IAM 14324 / JCM 22182 / KY 12970)</name>
    <dbReference type="NCBI Taxonomy" id="764103"/>
    <lineage>
        <taxon>Eukaryota</taxon>
        <taxon>Fungi</taxon>
        <taxon>Dikarya</taxon>
        <taxon>Basidiomycota</taxon>
        <taxon>Pucciniomycotina</taxon>
        <taxon>Mixiomycetes</taxon>
        <taxon>Mixiales</taxon>
        <taxon>Mixiaceae</taxon>
        <taxon>Mixia</taxon>
    </lineage>
</organism>
<dbReference type="Gene3D" id="3.40.50.1820">
    <property type="entry name" value="alpha/beta hydrolase"/>
    <property type="match status" value="1"/>
</dbReference>
<dbReference type="OMA" id="VHGMWGN"/>
<evidence type="ECO:0000259" key="3">
    <source>
        <dbReference type="Pfam" id="PF05057"/>
    </source>
</evidence>
<proteinExistence type="inferred from homology"/>
<dbReference type="AlphaFoldDB" id="G7E0W8"/>
<feature type="transmembrane region" description="Helical" evidence="2">
    <location>
        <begin position="305"/>
        <end position="328"/>
    </location>
</feature>
<dbReference type="eggNOG" id="KOG4372">
    <property type="taxonomic scope" value="Eukaryota"/>
</dbReference>
<dbReference type="PANTHER" id="PTHR12482:SF62">
    <property type="entry name" value="LIPASE ROG1-RELATED"/>
    <property type="match status" value="1"/>
</dbReference>
<dbReference type="EMBL" id="BABT02000090">
    <property type="protein sequence ID" value="GAA96478.1"/>
    <property type="molecule type" value="Genomic_DNA"/>
</dbReference>
<gene>
    <name evidence="4" type="primary">Mo03146</name>
    <name evidence="4" type="ORF">E5Q_03146</name>
</gene>
<dbReference type="Pfam" id="PF05057">
    <property type="entry name" value="DUF676"/>
    <property type="match status" value="1"/>
</dbReference>
<reference evidence="4 5" key="1">
    <citation type="journal article" date="2011" name="J. Gen. Appl. Microbiol.">
        <title>Draft genome sequencing of the enigmatic basidiomycete Mixia osmundae.</title>
        <authorList>
            <person name="Nishida H."/>
            <person name="Nagatsuka Y."/>
            <person name="Sugiyama J."/>
        </authorList>
    </citation>
    <scope>NUCLEOTIDE SEQUENCE [LARGE SCALE GENOMIC DNA]</scope>
    <source>
        <strain evidence="5">CBS 9802 / IAM 14324 / JCM 22182 / KY 12970</strain>
    </source>
</reference>
<dbReference type="InterPro" id="IPR007751">
    <property type="entry name" value="DUF676_lipase-like"/>
</dbReference>
<dbReference type="SUPFAM" id="SSF53474">
    <property type="entry name" value="alpha/beta-Hydrolases"/>
    <property type="match status" value="1"/>
</dbReference>
<keyword evidence="2" id="KW-1133">Transmembrane helix</keyword>
<evidence type="ECO:0000313" key="4">
    <source>
        <dbReference type="EMBL" id="GAA96478.1"/>
    </source>
</evidence>